<dbReference type="OrthoDB" id="9782229at2"/>
<dbReference type="InterPro" id="IPR006664">
    <property type="entry name" value="OMP_bac"/>
</dbReference>
<name>A0A1A9I9D9_9BACT</name>
<evidence type="ECO:0000313" key="8">
    <source>
        <dbReference type="Proteomes" id="UP000077667"/>
    </source>
</evidence>
<dbReference type="PROSITE" id="PS51123">
    <property type="entry name" value="OMPA_2"/>
    <property type="match status" value="1"/>
</dbReference>
<keyword evidence="3" id="KW-0998">Cell outer membrane</keyword>
<dbReference type="InterPro" id="IPR050330">
    <property type="entry name" value="Bact_OuterMem_StrucFunc"/>
</dbReference>
<gene>
    <name evidence="7" type="ORF">A8C56_22145</name>
</gene>
<sequence length="439" mass="45408">MSVNIVELIKNYVSPDLIAKAGSFLNESEGNVSNAVSGIIPALLGTVASKATGSEQGAAEVLDTAKGIYNSGVLNNSSSLFGNADLLAKGTSFFKGILGDKANAVIDTIAGFAGIKSSSSGSLISMITPLILGLLGKHAADNNLGASGLANFLGEQKNNITSALPSGLSSLSGLLGLNTISDGLRQTVSNVQDTATSTYNYAENAAQKAGGGAKWLLPLLLLAVIALALWYFLGKGCNHTATATSDSTTTTTIDTTATAPPVPAPTTTVTGKYDSVSGNYIYDVGADKEIKLADGTTLTVGANSTEAKLYDFLTNETVDTADKTKGWITLDRVYFETGKAVLTAESQKQLKNIATILKNFPSAHVKFGGYTDNTGSADVNKKLSGERAKAAANEIVKLGIPAANIASEGYGPDHPICAANDTPECKAQNRRVDLRITEK</sequence>
<protein>
    <recommendedName>
        <fullName evidence="6">OmpA-like domain-containing protein</fullName>
    </recommendedName>
</protein>
<feature type="domain" description="OmpA-like" evidence="6">
    <location>
        <begin position="322"/>
        <end position="439"/>
    </location>
</feature>
<dbReference type="GO" id="GO:0009279">
    <property type="term" value="C:cell outer membrane"/>
    <property type="evidence" value="ECO:0007669"/>
    <property type="project" value="UniProtKB-SubCell"/>
</dbReference>
<keyword evidence="5" id="KW-0812">Transmembrane</keyword>
<dbReference type="EMBL" id="CP015772">
    <property type="protein sequence ID" value="ANH83322.1"/>
    <property type="molecule type" value="Genomic_DNA"/>
</dbReference>
<dbReference type="InterPro" id="IPR036737">
    <property type="entry name" value="OmpA-like_sf"/>
</dbReference>
<evidence type="ECO:0000256" key="1">
    <source>
        <dbReference type="ARBA" id="ARBA00004442"/>
    </source>
</evidence>
<dbReference type="Proteomes" id="UP000077667">
    <property type="component" value="Chromosome"/>
</dbReference>
<dbReference type="PANTHER" id="PTHR30329:SF21">
    <property type="entry name" value="LIPOPROTEIN YIAD-RELATED"/>
    <property type="match status" value="1"/>
</dbReference>
<dbReference type="KEGG" id="nia:A8C56_22145"/>
<dbReference type="RefSeq" id="WP_067760778.1">
    <property type="nucleotide sequence ID" value="NZ_CP015772.1"/>
</dbReference>
<evidence type="ECO:0000256" key="2">
    <source>
        <dbReference type="ARBA" id="ARBA00023136"/>
    </source>
</evidence>
<dbReference type="AlphaFoldDB" id="A0A1A9I9D9"/>
<evidence type="ECO:0000256" key="3">
    <source>
        <dbReference type="ARBA" id="ARBA00023237"/>
    </source>
</evidence>
<organism evidence="7 8">
    <name type="scientific">Niabella ginsenosidivorans</name>
    <dbReference type="NCBI Taxonomy" id="1176587"/>
    <lineage>
        <taxon>Bacteria</taxon>
        <taxon>Pseudomonadati</taxon>
        <taxon>Bacteroidota</taxon>
        <taxon>Chitinophagia</taxon>
        <taxon>Chitinophagales</taxon>
        <taxon>Chitinophagaceae</taxon>
        <taxon>Niabella</taxon>
    </lineage>
</organism>
<dbReference type="PANTHER" id="PTHR30329">
    <property type="entry name" value="STATOR ELEMENT OF FLAGELLAR MOTOR COMPLEX"/>
    <property type="match status" value="1"/>
</dbReference>
<keyword evidence="8" id="KW-1185">Reference proteome</keyword>
<dbReference type="STRING" id="1176587.A8C56_22145"/>
<keyword evidence="2 4" id="KW-0472">Membrane</keyword>
<dbReference type="Pfam" id="PF00691">
    <property type="entry name" value="OmpA"/>
    <property type="match status" value="1"/>
</dbReference>
<keyword evidence="5" id="KW-1133">Transmembrane helix</keyword>
<dbReference type="Gene3D" id="3.30.1330.60">
    <property type="entry name" value="OmpA-like domain"/>
    <property type="match status" value="1"/>
</dbReference>
<proteinExistence type="predicted"/>
<dbReference type="Pfam" id="PF06078">
    <property type="entry name" value="DUF937"/>
    <property type="match status" value="1"/>
</dbReference>
<dbReference type="InterPro" id="IPR006665">
    <property type="entry name" value="OmpA-like"/>
</dbReference>
<accession>A0A1A9I9D9</accession>
<dbReference type="CDD" id="cd07185">
    <property type="entry name" value="OmpA_C-like"/>
    <property type="match status" value="1"/>
</dbReference>
<evidence type="ECO:0000259" key="6">
    <source>
        <dbReference type="PROSITE" id="PS51123"/>
    </source>
</evidence>
<dbReference type="InterPro" id="IPR009282">
    <property type="entry name" value="DUF937"/>
</dbReference>
<dbReference type="PRINTS" id="PR01021">
    <property type="entry name" value="OMPADOMAIN"/>
</dbReference>
<evidence type="ECO:0000256" key="4">
    <source>
        <dbReference type="PROSITE-ProRule" id="PRU00473"/>
    </source>
</evidence>
<dbReference type="SUPFAM" id="SSF103088">
    <property type="entry name" value="OmpA-like"/>
    <property type="match status" value="1"/>
</dbReference>
<comment type="subcellular location">
    <subcellularLocation>
        <location evidence="1">Cell outer membrane</location>
    </subcellularLocation>
</comment>
<feature type="transmembrane region" description="Helical" evidence="5">
    <location>
        <begin position="215"/>
        <end position="233"/>
    </location>
</feature>
<evidence type="ECO:0000313" key="7">
    <source>
        <dbReference type="EMBL" id="ANH83322.1"/>
    </source>
</evidence>
<evidence type="ECO:0000256" key="5">
    <source>
        <dbReference type="SAM" id="Phobius"/>
    </source>
</evidence>
<reference evidence="7 8" key="1">
    <citation type="submission" date="2016-05" db="EMBL/GenBank/DDBJ databases">
        <title>Niabella ginsenosidivorans BS26 whole genome sequencing.</title>
        <authorList>
            <person name="Im W.T."/>
            <person name="Siddiqi M.Z."/>
        </authorList>
    </citation>
    <scope>NUCLEOTIDE SEQUENCE [LARGE SCALE GENOMIC DNA]</scope>
    <source>
        <strain evidence="7 8">BS26</strain>
    </source>
</reference>